<proteinExistence type="predicted"/>
<dbReference type="InterPro" id="IPR027417">
    <property type="entry name" value="P-loop_NTPase"/>
</dbReference>
<comment type="caution">
    <text evidence="2">The sequence shown here is derived from an EMBL/GenBank/DDBJ whole genome shotgun (WGS) entry which is preliminary data.</text>
</comment>
<organism evidence="2 3">
    <name type="scientific">Polysphondylium violaceum</name>
    <dbReference type="NCBI Taxonomy" id="133409"/>
    <lineage>
        <taxon>Eukaryota</taxon>
        <taxon>Amoebozoa</taxon>
        <taxon>Evosea</taxon>
        <taxon>Eumycetozoa</taxon>
        <taxon>Dictyostelia</taxon>
        <taxon>Dictyosteliales</taxon>
        <taxon>Dictyosteliaceae</taxon>
        <taxon>Polysphondylium</taxon>
    </lineage>
</organism>
<dbReference type="SUPFAM" id="SSF52540">
    <property type="entry name" value="P-loop containing nucleoside triphosphate hydrolases"/>
    <property type="match status" value="1"/>
</dbReference>
<dbReference type="EMBL" id="AJWJ01000907">
    <property type="protein sequence ID" value="KAF2068615.1"/>
    <property type="molecule type" value="Genomic_DNA"/>
</dbReference>
<accession>A0A8J4PKR4</accession>
<feature type="compositionally biased region" description="Basic and acidic residues" evidence="1">
    <location>
        <begin position="48"/>
        <end position="61"/>
    </location>
</feature>
<feature type="region of interest" description="Disordered" evidence="1">
    <location>
        <begin position="41"/>
        <end position="61"/>
    </location>
</feature>
<evidence type="ECO:0000313" key="2">
    <source>
        <dbReference type="EMBL" id="KAF2068615.1"/>
    </source>
</evidence>
<dbReference type="Gene3D" id="3.40.50.300">
    <property type="entry name" value="P-loop containing nucleotide triphosphate hydrolases"/>
    <property type="match status" value="1"/>
</dbReference>
<evidence type="ECO:0000313" key="3">
    <source>
        <dbReference type="Proteomes" id="UP000695562"/>
    </source>
</evidence>
<name>A0A8J4PKR4_9MYCE</name>
<gene>
    <name evidence="2" type="ORF">CYY_010062</name>
</gene>
<reference evidence="2" key="1">
    <citation type="submission" date="2020-01" db="EMBL/GenBank/DDBJ databases">
        <title>Development of genomics and gene disruption for Polysphondylium violaceum indicates a role for the polyketide synthase stlB in stalk morphogenesis.</title>
        <authorList>
            <person name="Narita B."/>
            <person name="Kawabe Y."/>
            <person name="Kin K."/>
            <person name="Saito T."/>
            <person name="Gibbs R."/>
            <person name="Kuspa A."/>
            <person name="Muzny D."/>
            <person name="Queller D."/>
            <person name="Richards S."/>
            <person name="Strassman J."/>
            <person name="Sucgang R."/>
            <person name="Worley K."/>
            <person name="Schaap P."/>
        </authorList>
    </citation>
    <scope>NUCLEOTIDE SEQUENCE</scope>
    <source>
        <strain evidence="2">QSvi11</strain>
    </source>
</reference>
<dbReference type="Proteomes" id="UP000695562">
    <property type="component" value="Unassembled WGS sequence"/>
</dbReference>
<dbReference type="OrthoDB" id="8954335at2759"/>
<dbReference type="AlphaFoldDB" id="A0A8J4PKR4"/>
<keyword evidence="3" id="KW-1185">Reference proteome</keyword>
<feature type="non-terminal residue" evidence="2">
    <location>
        <position position="61"/>
    </location>
</feature>
<evidence type="ECO:0008006" key="4">
    <source>
        <dbReference type="Google" id="ProtNLM"/>
    </source>
</evidence>
<sequence length="61" mass="6659">MEAMDTTSAPTTERVVLCIGKTGNGKSTLCNVLSETMDFKESSNSVSETKEHKKQEYTIDG</sequence>
<protein>
    <recommendedName>
        <fullName evidence="4">AIG1-type G domain-containing protein</fullName>
    </recommendedName>
</protein>
<evidence type="ECO:0000256" key="1">
    <source>
        <dbReference type="SAM" id="MobiDB-lite"/>
    </source>
</evidence>